<proteinExistence type="predicted"/>
<name>A0A5J5EC71_9PEZI</name>
<comment type="caution">
    <text evidence="2">The sequence shown here is derived from an EMBL/GenBank/DDBJ whole genome shotgun (WGS) entry which is preliminary data.</text>
</comment>
<keyword evidence="3" id="KW-1185">Reference proteome</keyword>
<reference evidence="2 3" key="1">
    <citation type="submission" date="2019-09" db="EMBL/GenBank/DDBJ databases">
        <title>Draft genome of the ectomycorrhizal ascomycete Sphaerosporella brunnea.</title>
        <authorList>
            <consortium name="DOE Joint Genome Institute"/>
            <person name="Benucci G.M."/>
            <person name="Marozzi G."/>
            <person name="Antonielli L."/>
            <person name="Sanchez S."/>
            <person name="Marco P."/>
            <person name="Wang X."/>
            <person name="Falini L.B."/>
            <person name="Barry K."/>
            <person name="Haridas S."/>
            <person name="Lipzen A."/>
            <person name="Labutti K."/>
            <person name="Grigoriev I.V."/>
            <person name="Murat C."/>
            <person name="Martin F."/>
            <person name="Albertini E."/>
            <person name="Donnini D."/>
            <person name="Bonito G."/>
        </authorList>
    </citation>
    <scope>NUCLEOTIDE SEQUENCE [LARGE SCALE GENOMIC DNA]</scope>
    <source>
        <strain evidence="2 3">Sb_GMNB300</strain>
    </source>
</reference>
<organism evidence="2 3">
    <name type="scientific">Sphaerosporella brunnea</name>
    <dbReference type="NCBI Taxonomy" id="1250544"/>
    <lineage>
        <taxon>Eukaryota</taxon>
        <taxon>Fungi</taxon>
        <taxon>Dikarya</taxon>
        <taxon>Ascomycota</taxon>
        <taxon>Pezizomycotina</taxon>
        <taxon>Pezizomycetes</taxon>
        <taxon>Pezizales</taxon>
        <taxon>Pyronemataceae</taxon>
        <taxon>Sphaerosporella</taxon>
    </lineage>
</organism>
<dbReference type="EMBL" id="VXIS01000655">
    <property type="protein sequence ID" value="KAA8892636.1"/>
    <property type="molecule type" value="Genomic_DNA"/>
</dbReference>
<accession>A0A5J5EC71</accession>
<protein>
    <submittedName>
        <fullName evidence="2">Uncharacterized protein</fullName>
    </submittedName>
</protein>
<dbReference type="AlphaFoldDB" id="A0A5J5EC71"/>
<dbReference type="InParanoid" id="A0A5J5EC71"/>
<feature type="region of interest" description="Disordered" evidence="1">
    <location>
        <begin position="1"/>
        <end position="23"/>
    </location>
</feature>
<sequence>MSISDLVTVPAPVTGKAKSPSANHKPAFIHRAHHCPVCKHAIPAKGDQVKRCLKAGHVEECPHHPGHFNAVGGYGRGCAACRSESRAAERKKAAEKKAENEKRRIEEEKEMWSRKRRRSITPESGSDTSNSSLPKKKKKGVNKKVRR</sequence>
<feature type="compositionally biased region" description="Polar residues" evidence="1">
    <location>
        <begin position="121"/>
        <end position="133"/>
    </location>
</feature>
<gene>
    <name evidence="2" type="ORF">FN846DRAFT_896678</name>
</gene>
<dbReference type="OrthoDB" id="5239190at2759"/>
<evidence type="ECO:0000256" key="1">
    <source>
        <dbReference type="SAM" id="MobiDB-lite"/>
    </source>
</evidence>
<feature type="compositionally biased region" description="Basic residues" evidence="1">
    <location>
        <begin position="134"/>
        <end position="147"/>
    </location>
</feature>
<feature type="compositionally biased region" description="Basic and acidic residues" evidence="1">
    <location>
        <begin position="85"/>
        <end position="113"/>
    </location>
</feature>
<dbReference type="Proteomes" id="UP000326924">
    <property type="component" value="Unassembled WGS sequence"/>
</dbReference>
<feature type="region of interest" description="Disordered" evidence="1">
    <location>
        <begin position="85"/>
        <end position="147"/>
    </location>
</feature>
<evidence type="ECO:0000313" key="2">
    <source>
        <dbReference type="EMBL" id="KAA8892636.1"/>
    </source>
</evidence>
<evidence type="ECO:0000313" key="3">
    <source>
        <dbReference type="Proteomes" id="UP000326924"/>
    </source>
</evidence>